<proteinExistence type="predicted"/>
<gene>
    <name evidence="1" type="ORF">H8700_10350</name>
</gene>
<keyword evidence="2" id="KW-1185">Reference proteome</keyword>
<sequence>MKKDAKTMKKVAERCTQYAPNGECHCTNSTAGDNVTCKNCTHYEPDEVCTLHLYKEIAENHDLMS</sequence>
<evidence type="ECO:0000313" key="2">
    <source>
        <dbReference type="Proteomes" id="UP000637513"/>
    </source>
</evidence>
<dbReference type="EMBL" id="JACRSW010000035">
    <property type="protein sequence ID" value="MBC8558104.1"/>
    <property type="molecule type" value="Genomic_DNA"/>
</dbReference>
<dbReference type="RefSeq" id="WP_022140765.1">
    <property type="nucleotide sequence ID" value="NZ_JACRSW010000035.1"/>
</dbReference>
<dbReference type="Proteomes" id="UP000637513">
    <property type="component" value="Unassembled WGS sequence"/>
</dbReference>
<comment type="caution">
    <text evidence="1">The sequence shown here is derived from an EMBL/GenBank/DDBJ whole genome shotgun (WGS) entry which is preliminary data.</text>
</comment>
<accession>A0ABR7MWA7</accession>
<organism evidence="1 2">
    <name type="scientific">Jutongia hominis</name>
    <dbReference type="NCBI Taxonomy" id="2763664"/>
    <lineage>
        <taxon>Bacteria</taxon>
        <taxon>Bacillati</taxon>
        <taxon>Bacillota</taxon>
        <taxon>Clostridia</taxon>
        <taxon>Lachnospirales</taxon>
        <taxon>Lachnospiraceae</taxon>
        <taxon>Jutongia</taxon>
    </lineage>
</organism>
<name>A0ABR7MWA7_9FIRM</name>
<reference evidence="1 2" key="1">
    <citation type="submission" date="2020-08" db="EMBL/GenBank/DDBJ databases">
        <title>Genome public.</title>
        <authorList>
            <person name="Liu C."/>
            <person name="Sun Q."/>
        </authorList>
    </citation>
    <scope>NUCLEOTIDE SEQUENCE [LARGE SCALE GENOMIC DNA]</scope>
    <source>
        <strain evidence="1 2">BX3</strain>
    </source>
</reference>
<evidence type="ECO:0000313" key="1">
    <source>
        <dbReference type="EMBL" id="MBC8558104.1"/>
    </source>
</evidence>
<protein>
    <recommendedName>
        <fullName evidence="3">DUF1540 domain-containing protein</fullName>
    </recommendedName>
</protein>
<evidence type="ECO:0008006" key="3">
    <source>
        <dbReference type="Google" id="ProtNLM"/>
    </source>
</evidence>